<comment type="caution">
    <text evidence="2">The sequence shown here is derived from an EMBL/GenBank/DDBJ whole genome shotgun (WGS) entry which is preliminary data.</text>
</comment>
<keyword evidence="1" id="KW-0812">Transmembrane</keyword>
<sequence>MAKYFQIIKNTWADMMTYRLNFVLWRVRWVIQRLVVYFLWWAIFSQREELFGYTQSAMLTYILLSSIIGTIVLGTTTMSIGNMINTGELSNFLIRPLSFFRYFIARDVGDKLMNLAFSTVEVLLLFVLLRPPIIVPTNPLIWVWFVVAIAIGVVMYFLFSFLLGILGFWSADIWAPRFLSFVMMEFFAGGLFPLDILPTPLFALSQSLPFSYFLFFPLKVYLGQLNSAGAIQGLMIGLLWCIGLWCLMQTMWKKGLRVYTAEGR</sequence>
<accession>A0A1F6AUT6</accession>
<evidence type="ECO:0000313" key="3">
    <source>
        <dbReference type="Proteomes" id="UP000178305"/>
    </source>
</evidence>
<dbReference type="EMBL" id="MFJY01000005">
    <property type="protein sequence ID" value="OGG28451.1"/>
    <property type="molecule type" value="Genomic_DNA"/>
</dbReference>
<reference evidence="2 3" key="1">
    <citation type="journal article" date="2016" name="Nat. Commun.">
        <title>Thousands of microbial genomes shed light on interconnected biogeochemical processes in an aquifer system.</title>
        <authorList>
            <person name="Anantharaman K."/>
            <person name="Brown C.T."/>
            <person name="Hug L.A."/>
            <person name="Sharon I."/>
            <person name="Castelle C.J."/>
            <person name="Probst A.J."/>
            <person name="Thomas B.C."/>
            <person name="Singh A."/>
            <person name="Wilkins M.J."/>
            <person name="Karaoz U."/>
            <person name="Brodie E.L."/>
            <person name="Williams K.H."/>
            <person name="Hubbard S.S."/>
            <person name="Banfield J.F."/>
        </authorList>
    </citation>
    <scope>NUCLEOTIDE SEQUENCE [LARGE SCALE GENOMIC DNA]</scope>
</reference>
<evidence type="ECO:0000313" key="2">
    <source>
        <dbReference type="EMBL" id="OGG28451.1"/>
    </source>
</evidence>
<feature type="transmembrane region" description="Helical" evidence="1">
    <location>
        <begin position="112"/>
        <end position="129"/>
    </location>
</feature>
<evidence type="ECO:0008006" key="4">
    <source>
        <dbReference type="Google" id="ProtNLM"/>
    </source>
</evidence>
<dbReference type="Pfam" id="PF06182">
    <property type="entry name" value="ABC2_membrane_6"/>
    <property type="match status" value="1"/>
</dbReference>
<feature type="transmembrane region" description="Helical" evidence="1">
    <location>
        <begin position="23"/>
        <end position="44"/>
    </location>
</feature>
<proteinExistence type="predicted"/>
<organism evidence="2 3">
    <name type="scientific">Candidatus Gottesmanbacteria bacterium RIFCSPLOWO2_01_FULL_48_11</name>
    <dbReference type="NCBI Taxonomy" id="1798395"/>
    <lineage>
        <taxon>Bacteria</taxon>
        <taxon>Candidatus Gottesmaniibacteriota</taxon>
    </lineage>
</organism>
<keyword evidence="1" id="KW-0472">Membrane</keyword>
<protein>
    <recommendedName>
        <fullName evidence="4">ABC transporter permease</fullName>
    </recommendedName>
</protein>
<name>A0A1F6AUT6_9BACT</name>
<dbReference type="PANTHER" id="PTHR36832:SF1">
    <property type="entry name" value="SLR1174 PROTEIN"/>
    <property type="match status" value="1"/>
</dbReference>
<feature type="transmembrane region" description="Helical" evidence="1">
    <location>
        <begin position="141"/>
        <end position="168"/>
    </location>
</feature>
<gene>
    <name evidence="2" type="ORF">A3A64_01490</name>
</gene>
<feature type="transmembrane region" description="Helical" evidence="1">
    <location>
        <begin position="56"/>
        <end position="80"/>
    </location>
</feature>
<feature type="transmembrane region" description="Helical" evidence="1">
    <location>
        <begin position="228"/>
        <end position="247"/>
    </location>
</feature>
<dbReference type="Proteomes" id="UP000178305">
    <property type="component" value="Unassembled WGS sequence"/>
</dbReference>
<dbReference type="AlphaFoldDB" id="A0A1F6AUT6"/>
<evidence type="ECO:0000256" key="1">
    <source>
        <dbReference type="SAM" id="Phobius"/>
    </source>
</evidence>
<dbReference type="InterPro" id="IPR010390">
    <property type="entry name" value="ABC-2_transporter-like"/>
</dbReference>
<dbReference type="PANTHER" id="PTHR36832">
    <property type="entry name" value="SLR1174 PROTEIN-RELATED"/>
    <property type="match status" value="1"/>
</dbReference>
<keyword evidence="1" id="KW-1133">Transmembrane helix</keyword>